<protein>
    <submittedName>
        <fullName evidence="7">YihY/virulence factor BrkB family protein</fullName>
    </submittedName>
</protein>
<evidence type="ECO:0000313" key="7">
    <source>
        <dbReference type="EMBL" id="QSE97851.1"/>
    </source>
</evidence>
<dbReference type="PIRSF" id="PIRSF035875">
    <property type="entry name" value="RNase_BN"/>
    <property type="match status" value="1"/>
</dbReference>
<feature type="transmembrane region" description="Helical" evidence="6">
    <location>
        <begin position="123"/>
        <end position="142"/>
    </location>
</feature>
<keyword evidence="3 6" id="KW-0812">Transmembrane</keyword>
<dbReference type="RefSeq" id="WP_205722359.1">
    <property type="nucleotide sequence ID" value="NZ_CP070608.1"/>
</dbReference>
<keyword evidence="8" id="KW-1185">Reference proteome</keyword>
<dbReference type="EMBL" id="CP070608">
    <property type="protein sequence ID" value="QSE97851.1"/>
    <property type="molecule type" value="Genomic_DNA"/>
</dbReference>
<evidence type="ECO:0000256" key="6">
    <source>
        <dbReference type="SAM" id="Phobius"/>
    </source>
</evidence>
<feature type="transmembrane region" description="Helical" evidence="6">
    <location>
        <begin position="241"/>
        <end position="261"/>
    </location>
</feature>
<dbReference type="InterPro" id="IPR017039">
    <property type="entry name" value="Virul_fac_BrkB"/>
</dbReference>
<sequence>MKERIKNYIIHSSTYEQFISLLKKIKFKRYENLTLYEVIRVFIDKITKDEIIERANAVAFNFTLSVFPAIIFLFTLTPYIHEIIPEVSKESILVFLGEVLPASMYDTIYTTVEDIVGRTRGGLLTFGAIFSLYLATNGMMSLMKAFNSVYKTTEKRSFLKTRLVGTALTIMLAVSLILASILLVIGNIMVNFVNEIQWLDIQSYQVVIFFIIRFFVLFIVFFLSISFIYYFGPAVHYNWRFFSIGSLVATGLCMLVTYGFSFYVSNFATYNKLYGSLGILIALMIWQEILSIVLLVGYEINASIHQAYRLTGVKEAAILGED</sequence>
<gene>
    <name evidence="7" type="ORF">JR347_01825</name>
</gene>
<evidence type="ECO:0000256" key="2">
    <source>
        <dbReference type="ARBA" id="ARBA00022475"/>
    </source>
</evidence>
<keyword evidence="5 6" id="KW-0472">Membrane</keyword>
<name>A0A975A125_9BACT</name>
<dbReference type="AlphaFoldDB" id="A0A975A125"/>
<evidence type="ECO:0000256" key="3">
    <source>
        <dbReference type="ARBA" id="ARBA00022692"/>
    </source>
</evidence>
<dbReference type="GO" id="GO:0005886">
    <property type="term" value="C:plasma membrane"/>
    <property type="evidence" value="ECO:0007669"/>
    <property type="project" value="UniProtKB-SubCell"/>
</dbReference>
<feature type="transmembrane region" description="Helical" evidence="6">
    <location>
        <begin position="273"/>
        <end position="296"/>
    </location>
</feature>
<proteinExistence type="predicted"/>
<dbReference type="PANTHER" id="PTHR30213">
    <property type="entry name" value="INNER MEMBRANE PROTEIN YHJD"/>
    <property type="match status" value="1"/>
</dbReference>
<dbReference type="PANTHER" id="PTHR30213:SF0">
    <property type="entry name" value="UPF0761 MEMBRANE PROTEIN YIHY"/>
    <property type="match status" value="1"/>
</dbReference>
<feature type="transmembrane region" description="Helical" evidence="6">
    <location>
        <begin position="58"/>
        <end position="80"/>
    </location>
</feature>
<organism evidence="7 8">
    <name type="scientific">Fulvivirga lutea</name>
    <dbReference type="NCBI Taxonomy" id="2810512"/>
    <lineage>
        <taxon>Bacteria</taxon>
        <taxon>Pseudomonadati</taxon>
        <taxon>Bacteroidota</taxon>
        <taxon>Cytophagia</taxon>
        <taxon>Cytophagales</taxon>
        <taxon>Fulvivirgaceae</taxon>
        <taxon>Fulvivirga</taxon>
    </lineage>
</organism>
<dbReference type="Pfam" id="PF03631">
    <property type="entry name" value="Virul_fac_BrkB"/>
    <property type="match status" value="1"/>
</dbReference>
<dbReference type="NCBIfam" id="TIGR00765">
    <property type="entry name" value="yihY_not_rbn"/>
    <property type="match status" value="1"/>
</dbReference>
<comment type="subcellular location">
    <subcellularLocation>
        <location evidence="1">Cell membrane</location>
        <topology evidence="1">Multi-pass membrane protein</topology>
    </subcellularLocation>
</comment>
<evidence type="ECO:0000256" key="1">
    <source>
        <dbReference type="ARBA" id="ARBA00004651"/>
    </source>
</evidence>
<evidence type="ECO:0000256" key="5">
    <source>
        <dbReference type="ARBA" id="ARBA00023136"/>
    </source>
</evidence>
<feature type="transmembrane region" description="Helical" evidence="6">
    <location>
        <begin position="163"/>
        <end position="186"/>
    </location>
</feature>
<dbReference type="KEGG" id="fuv:JR347_01825"/>
<feature type="transmembrane region" description="Helical" evidence="6">
    <location>
        <begin position="206"/>
        <end position="229"/>
    </location>
</feature>
<dbReference type="Proteomes" id="UP000662783">
    <property type="component" value="Chromosome"/>
</dbReference>
<keyword evidence="2" id="KW-1003">Cell membrane</keyword>
<keyword evidence="4 6" id="KW-1133">Transmembrane helix</keyword>
<reference evidence="7" key="1">
    <citation type="submission" date="2021-02" db="EMBL/GenBank/DDBJ databases">
        <title>Fulvivirga sp. S481 isolated from sea water.</title>
        <authorList>
            <person name="Bae S.S."/>
            <person name="Baek K."/>
        </authorList>
    </citation>
    <scope>NUCLEOTIDE SEQUENCE</scope>
    <source>
        <strain evidence="7">S481</strain>
    </source>
</reference>
<accession>A0A975A125</accession>
<evidence type="ECO:0000313" key="8">
    <source>
        <dbReference type="Proteomes" id="UP000662783"/>
    </source>
</evidence>
<evidence type="ECO:0000256" key="4">
    <source>
        <dbReference type="ARBA" id="ARBA00022989"/>
    </source>
</evidence>